<feature type="binding site" evidence="7">
    <location>
        <position position="140"/>
    </location>
    <ligand>
        <name>Zn(2+)</name>
        <dbReference type="ChEBI" id="CHEBI:29105"/>
    </ligand>
</feature>
<keyword evidence="4" id="KW-0805">Transcription regulation</keyword>
<dbReference type="InterPro" id="IPR002481">
    <property type="entry name" value="FUR"/>
</dbReference>
<dbReference type="CDD" id="cd07153">
    <property type="entry name" value="Fur_like"/>
    <property type="match status" value="1"/>
</dbReference>
<comment type="cofactor">
    <cofactor evidence="7">
        <name>Zn(2+)</name>
        <dbReference type="ChEBI" id="CHEBI:29105"/>
    </cofactor>
    <text evidence="7">Binds 1 zinc ion per subunit.</text>
</comment>
<comment type="similarity">
    <text evidence="1">Belongs to the Fur family.</text>
</comment>
<dbReference type="Gene3D" id="1.10.10.10">
    <property type="entry name" value="Winged helix-like DNA-binding domain superfamily/Winged helix DNA-binding domain"/>
    <property type="match status" value="1"/>
</dbReference>
<evidence type="ECO:0000313" key="9">
    <source>
        <dbReference type="EMBL" id="SDY86993.1"/>
    </source>
</evidence>
<feature type="binding site" evidence="8">
    <location>
        <position position="91"/>
    </location>
    <ligand>
        <name>Fe cation</name>
        <dbReference type="ChEBI" id="CHEBI:24875"/>
    </ligand>
</feature>
<accession>A0A1H3NE18</accession>
<dbReference type="PANTHER" id="PTHR33202">
    <property type="entry name" value="ZINC UPTAKE REGULATION PROTEIN"/>
    <property type="match status" value="1"/>
</dbReference>
<comment type="cofactor">
    <cofactor evidence="8">
        <name>Mn(2+)</name>
        <dbReference type="ChEBI" id="CHEBI:29035"/>
    </cofactor>
    <cofactor evidence="8">
        <name>Fe(2+)</name>
        <dbReference type="ChEBI" id="CHEBI:29033"/>
    </cofactor>
    <text evidence="8">Binds 1 Mn(2+) or Fe(2+) ion per subunit.</text>
</comment>
<dbReference type="PANTHER" id="PTHR33202:SF7">
    <property type="entry name" value="FERRIC UPTAKE REGULATION PROTEIN"/>
    <property type="match status" value="1"/>
</dbReference>
<feature type="binding site" evidence="8">
    <location>
        <position position="129"/>
    </location>
    <ligand>
        <name>Fe cation</name>
        <dbReference type="ChEBI" id="CHEBI:24875"/>
    </ligand>
</feature>
<evidence type="ECO:0000256" key="2">
    <source>
        <dbReference type="ARBA" id="ARBA00022491"/>
    </source>
</evidence>
<dbReference type="Proteomes" id="UP000199230">
    <property type="component" value="Unassembled WGS sequence"/>
</dbReference>
<evidence type="ECO:0000256" key="4">
    <source>
        <dbReference type="ARBA" id="ARBA00023015"/>
    </source>
</evidence>
<keyword evidence="8" id="KW-0408">Iron</keyword>
<keyword evidence="6" id="KW-0804">Transcription</keyword>
<keyword evidence="10" id="KW-1185">Reference proteome</keyword>
<protein>
    <submittedName>
        <fullName evidence="9">Fur family transcriptional regulator, zinc uptake regulator/Fur family transcriptional regulator, ferric uptake regulator</fullName>
    </submittedName>
</protein>
<dbReference type="InterPro" id="IPR036390">
    <property type="entry name" value="WH_DNA-bd_sf"/>
</dbReference>
<organism evidence="9 10">
    <name type="scientific">Tindallia californiensis</name>
    <dbReference type="NCBI Taxonomy" id="159292"/>
    <lineage>
        <taxon>Bacteria</taxon>
        <taxon>Bacillati</taxon>
        <taxon>Bacillota</taxon>
        <taxon>Clostridia</taxon>
        <taxon>Peptostreptococcales</taxon>
        <taxon>Tindalliaceae</taxon>
        <taxon>Tindallia</taxon>
    </lineage>
</organism>
<evidence type="ECO:0000313" key="10">
    <source>
        <dbReference type="Proteomes" id="UP000199230"/>
    </source>
</evidence>
<keyword evidence="7" id="KW-0479">Metal-binding</keyword>
<keyword evidence="5" id="KW-0238">DNA-binding</keyword>
<evidence type="ECO:0000256" key="3">
    <source>
        <dbReference type="ARBA" id="ARBA00022833"/>
    </source>
</evidence>
<feature type="binding site" evidence="7">
    <location>
        <position position="100"/>
    </location>
    <ligand>
        <name>Zn(2+)</name>
        <dbReference type="ChEBI" id="CHEBI:29105"/>
    </ligand>
</feature>
<evidence type="ECO:0000256" key="8">
    <source>
        <dbReference type="PIRSR" id="PIRSR602481-2"/>
    </source>
</evidence>
<evidence type="ECO:0000256" key="6">
    <source>
        <dbReference type="ARBA" id="ARBA00023163"/>
    </source>
</evidence>
<reference evidence="9 10" key="1">
    <citation type="submission" date="2016-10" db="EMBL/GenBank/DDBJ databases">
        <authorList>
            <person name="de Groot N.N."/>
        </authorList>
    </citation>
    <scope>NUCLEOTIDE SEQUENCE [LARGE SCALE GENOMIC DNA]</scope>
    <source>
        <strain evidence="9 10">APO</strain>
    </source>
</reference>
<dbReference type="AlphaFoldDB" id="A0A1H3NE18"/>
<evidence type="ECO:0000256" key="1">
    <source>
        <dbReference type="ARBA" id="ARBA00007957"/>
    </source>
</evidence>
<dbReference type="SUPFAM" id="SSF46785">
    <property type="entry name" value="Winged helix' DNA-binding domain"/>
    <property type="match status" value="1"/>
</dbReference>
<dbReference type="GO" id="GO:0000976">
    <property type="term" value="F:transcription cis-regulatory region binding"/>
    <property type="evidence" value="ECO:0007669"/>
    <property type="project" value="TreeGrafter"/>
</dbReference>
<keyword evidence="2" id="KW-0678">Repressor</keyword>
<dbReference type="OrthoDB" id="8659436at2"/>
<dbReference type="InterPro" id="IPR043135">
    <property type="entry name" value="Fur_C"/>
</dbReference>
<dbReference type="RefSeq" id="WP_093313083.1">
    <property type="nucleotide sequence ID" value="NZ_FNPV01000005.1"/>
</dbReference>
<dbReference type="Gene3D" id="3.30.1490.190">
    <property type="match status" value="1"/>
</dbReference>
<sequence length="151" mass="18105">MDQEIGRCQQELKSKGYKFTKQRRIIIEILLSSQRHLMTASHIYEEVKKRKHPINFSTVYRNLETLLECGLIRKALLQDGIASYELNIHHHHHHLICLQCHDAEMIHFCPYEEINKHIRKNTHFHPVEHKIEIYGYCEQCHKKITKDLSQK</sequence>
<keyword evidence="3 7" id="KW-0862">Zinc</keyword>
<dbReference type="GO" id="GO:1900376">
    <property type="term" value="P:regulation of secondary metabolite biosynthetic process"/>
    <property type="evidence" value="ECO:0007669"/>
    <property type="project" value="TreeGrafter"/>
</dbReference>
<evidence type="ECO:0000256" key="7">
    <source>
        <dbReference type="PIRSR" id="PIRSR602481-1"/>
    </source>
</evidence>
<dbReference type="InterPro" id="IPR036388">
    <property type="entry name" value="WH-like_DNA-bd_sf"/>
</dbReference>
<feature type="binding site" evidence="7">
    <location>
        <position position="97"/>
    </location>
    <ligand>
        <name>Zn(2+)</name>
        <dbReference type="ChEBI" id="CHEBI:29105"/>
    </ligand>
</feature>
<feature type="binding site" evidence="8">
    <location>
        <position position="112"/>
    </location>
    <ligand>
        <name>Fe cation</name>
        <dbReference type="ChEBI" id="CHEBI:24875"/>
    </ligand>
</feature>
<dbReference type="GO" id="GO:0045892">
    <property type="term" value="P:negative regulation of DNA-templated transcription"/>
    <property type="evidence" value="ECO:0007669"/>
    <property type="project" value="TreeGrafter"/>
</dbReference>
<feature type="binding site" evidence="7">
    <location>
        <position position="137"/>
    </location>
    <ligand>
        <name>Zn(2+)</name>
        <dbReference type="ChEBI" id="CHEBI:29105"/>
    </ligand>
</feature>
<dbReference type="EMBL" id="FNPV01000005">
    <property type="protein sequence ID" value="SDY86993.1"/>
    <property type="molecule type" value="Genomic_DNA"/>
</dbReference>
<dbReference type="GO" id="GO:0003700">
    <property type="term" value="F:DNA-binding transcription factor activity"/>
    <property type="evidence" value="ECO:0007669"/>
    <property type="project" value="InterPro"/>
</dbReference>
<name>A0A1H3NE18_9FIRM</name>
<dbReference type="STRING" id="159292.SAMN05192546_10571"/>
<dbReference type="GO" id="GO:0008270">
    <property type="term" value="F:zinc ion binding"/>
    <property type="evidence" value="ECO:0007669"/>
    <property type="project" value="TreeGrafter"/>
</dbReference>
<evidence type="ECO:0000256" key="5">
    <source>
        <dbReference type="ARBA" id="ARBA00023125"/>
    </source>
</evidence>
<gene>
    <name evidence="9" type="ORF">SAMN05192546_10571</name>
</gene>
<dbReference type="Pfam" id="PF01475">
    <property type="entry name" value="FUR"/>
    <property type="match status" value="1"/>
</dbReference>
<proteinExistence type="inferred from homology"/>